<comment type="similarity">
    <text evidence="2">In the N-terminal section; belongs to the glycosyltransferase 51 family.</text>
</comment>
<dbReference type="SUPFAM" id="SSF56601">
    <property type="entry name" value="beta-lactamase/transpeptidase-like"/>
    <property type="match status" value="1"/>
</dbReference>
<dbReference type="Gene3D" id="1.10.3810.10">
    <property type="entry name" value="Biosynthetic peptidoglycan transglycosylase-like"/>
    <property type="match status" value="1"/>
</dbReference>
<dbReference type="OrthoDB" id="9766909at2"/>
<dbReference type="FunFam" id="1.10.3810.10:FF:000001">
    <property type="entry name" value="Penicillin-binding protein 1A"/>
    <property type="match status" value="1"/>
</dbReference>
<dbReference type="InterPro" id="IPR012338">
    <property type="entry name" value="Beta-lactam/transpept-like"/>
</dbReference>
<dbReference type="Gene3D" id="3.40.710.10">
    <property type="entry name" value="DD-peptidase/beta-lactamase superfamily"/>
    <property type="match status" value="1"/>
</dbReference>
<dbReference type="GO" id="GO:0009252">
    <property type="term" value="P:peptidoglycan biosynthetic process"/>
    <property type="evidence" value="ECO:0007669"/>
    <property type="project" value="UniProtKB-KW"/>
</dbReference>
<name>S2W494_9ACTN</name>
<dbReference type="InterPro" id="IPR050396">
    <property type="entry name" value="Glycosyltr_51/Transpeptidase"/>
</dbReference>
<evidence type="ECO:0000259" key="15">
    <source>
        <dbReference type="Pfam" id="PF00905"/>
    </source>
</evidence>
<protein>
    <submittedName>
        <fullName evidence="17">Uncharacterized protein</fullName>
    </submittedName>
</protein>
<evidence type="ECO:0000256" key="8">
    <source>
        <dbReference type="ARBA" id="ARBA00022960"/>
    </source>
</evidence>
<evidence type="ECO:0000313" key="18">
    <source>
        <dbReference type="Proteomes" id="UP000014417"/>
    </source>
</evidence>
<evidence type="ECO:0000256" key="12">
    <source>
        <dbReference type="ARBA" id="ARBA00034000"/>
    </source>
</evidence>
<feature type="compositionally biased region" description="Basic residues" evidence="14">
    <location>
        <begin position="1"/>
        <end position="12"/>
    </location>
</feature>
<keyword evidence="8" id="KW-0133">Cell shape</keyword>
<dbReference type="SUPFAM" id="SSF53955">
    <property type="entry name" value="Lysozyme-like"/>
    <property type="match status" value="1"/>
</dbReference>
<evidence type="ECO:0000256" key="2">
    <source>
        <dbReference type="ARBA" id="ARBA00007739"/>
    </source>
</evidence>
<feature type="region of interest" description="Disordered" evidence="14">
    <location>
        <begin position="658"/>
        <end position="725"/>
    </location>
</feature>
<dbReference type="PANTHER" id="PTHR32282">
    <property type="entry name" value="BINDING PROTEIN TRANSPEPTIDASE, PUTATIVE-RELATED"/>
    <property type="match status" value="1"/>
</dbReference>
<keyword evidence="6" id="KW-0808">Transferase</keyword>
<proteinExistence type="inferred from homology"/>
<gene>
    <name evidence="17" type="ORF">HMPREF9306_00039</name>
</gene>
<evidence type="ECO:0000256" key="4">
    <source>
        <dbReference type="ARBA" id="ARBA00022670"/>
    </source>
</evidence>
<evidence type="ECO:0000313" key="17">
    <source>
        <dbReference type="EMBL" id="EPD34006.1"/>
    </source>
</evidence>
<dbReference type="Pfam" id="PF00905">
    <property type="entry name" value="Transpeptidase"/>
    <property type="match status" value="1"/>
</dbReference>
<keyword evidence="5" id="KW-0328">Glycosyltransferase</keyword>
<keyword evidence="9" id="KW-0573">Peptidoglycan synthesis</keyword>
<evidence type="ECO:0000256" key="6">
    <source>
        <dbReference type="ARBA" id="ARBA00022679"/>
    </source>
</evidence>
<keyword evidence="4" id="KW-0645">Protease</keyword>
<feature type="region of interest" description="Disordered" evidence="14">
    <location>
        <begin position="1"/>
        <end position="22"/>
    </location>
</feature>
<dbReference type="InterPro" id="IPR001460">
    <property type="entry name" value="PCN-bd_Tpept"/>
</dbReference>
<dbReference type="AlphaFoldDB" id="S2W494"/>
<keyword evidence="11" id="KW-0961">Cell wall biogenesis/degradation</keyword>
<dbReference type="GO" id="GO:0009002">
    <property type="term" value="F:serine-type D-Ala-D-Ala carboxypeptidase activity"/>
    <property type="evidence" value="ECO:0007669"/>
    <property type="project" value="UniProtKB-EC"/>
</dbReference>
<dbReference type="HOGENOM" id="CLU_006354_6_3_11"/>
<dbReference type="STRING" id="883161.HMPREF9306_00039"/>
<keyword evidence="18" id="KW-1185">Reference proteome</keyword>
<evidence type="ECO:0000256" key="14">
    <source>
        <dbReference type="SAM" id="MobiDB-lite"/>
    </source>
</evidence>
<evidence type="ECO:0000256" key="9">
    <source>
        <dbReference type="ARBA" id="ARBA00022984"/>
    </source>
</evidence>
<feature type="domain" description="Penicillin-binding protein transpeptidase" evidence="15">
    <location>
        <begin position="363"/>
        <end position="609"/>
    </location>
</feature>
<dbReference type="InterPro" id="IPR001264">
    <property type="entry name" value="Glyco_trans_51"/>
</dbReference>
<dbReference type="GO" id="GO:0030288">
    <property type="term" value="C:outer membrane-bounded periplasmic space"/>
    <property type="evidence" value="ECO:0007669"/>
    <property type="project" value="TreeGrafter"/>
</dbReference>
<sequence length="725" mass="78370">MAKKNSPKAAKRGKPEKPRRAKKKRFPVFKTILVVILAFAVLLGLGGALFYATVELPNPNEEFTTQTTTLYYDDGKTELGRLAIQNREAIAYDQMPDSLKDAVVAAEDRSFWSNQGIDPVGMARAAFGIIRNREISGGGSTITQQYIKILYLTSEQKLSRKLKELALAMKMNQAESKETVLAGYLNTIYFGRGAYGVQAAAQAFFGVDAKDLTLPQSVVLASVINAPSNYDPQRGEAQAQNLAERYQYVLDGMLEMGTISQEEHDEASAGLPEIPNYVAPNTYSGPNGFLVHMATEELRAKGFTEEQINGGGLKITTTFNEQRQKDAVAAVDATVEEVMAKARTKPDENGNQVKPNVDDLHTGVVSINVKTGEVIALYGGKDFVQNSRNWATTPRYPASTFKAYGVIAGLRNGFGLNSVLRGNTFTPEGDTVPVHNNGGANYGPVTLKKATNLSLNTPFIDMLHQIPNGYDELVRAATDAGVPEHPSWKEQGGRLVLGMGEVSVLDNTAGFSTIANQGMRATPHTVKKVEDHSGSVLYEADDNSTRTIEDPVARDTISALMREPLAGQAVAYKTGTEGVDAGQDGAVEATNRSGWTVGFSPSIATGVMMVCGPDGQGNLNDYMPAGASFYGMIYPHQIWQSYMAKAFADMPNEPFPAPGNISPTIGPTYIPSVEASAPQEEEEAEETERPVETQEPEPRQTQTLQPAPAATETRVQEVPEPAEEP</sequence>
<keyword evidence="10" id="KW-0511">Multifunctional enzyme</keyword>
<dbReference type="PATRIC" id="fig|883161.3.peg.37"/>
<evidence type="ECO:0000256" key="7">
    <source>
        <dbReference type="ARBA" id="ARBA00022801"/>
    </source>
</evidence>
<dbReference type="GO" id="GO:0008955">
    <property type="term" value="F:peptidoglycan glycosyltransferase activity"/>
    <property type="evidence" value="ECO:0007669"/>
    <property type="project" value="UniProtKB-EC"/>
</dbReference>
<evidence type="ECO:0000256" key="5">
    <source>
        <dbReference type="ARBA" id="ARBA00022676"/>
    </source>
</evidence>
<keyword evidence="3" id="KW-0121">Carboxypeptidase</keyword>
<dbReference type="GO" id="GO:0008360">
    <property type="term" value="P:regulation of cell shape"/>
    <property type="evidence" value="ECO:0007669"/>
    <property type="project" value="UniProtKB-KW"/>
</dbReference>
<dbReference type="InterPro" id="IPR023346">
    <property type="entry name" value="Lysozyme-like_dom_sf"/>
</dbReference>
<reference evidence="17 18" key="1">
    <citation type="submission" date="2013-04" db="EMBL/GenBank/DDBJ databases">
        <title>The Genome Sequence of Propionimicrobium lymphophilum ACS-093-V-SCH5.</title>
        <authorList>
            <consortium name="The Broad Institute Genomics Platform"/>
            <person name="Earl A."/>
            <person name="Ward D."/>
            <person name="Feldgarden M."/>
            <person name="Gevers D."/>
            <person name="Saerens B."/>
            <person name="Vaneechoutte M."/>
            <person name="Walker B."/>
            <person name="Young S."/>
            <person name="Zeng Q."/>
            <person name="Gargeya S."/>
            <person name="Fitzgerald M."/>
            <person name="Haas B."/>
            <person name="Abouelleil A."/>
            <person name="Allen A.W."/>
            <person name="Alvarado L."/>
            <person name="Arachchi H.M."/>
            <person name="Berlin A.M."/>
            <person name="Chapman S.B."/>
            <person name="Gainer-Dewar J."/>
            <person name="Goldberg J."/>
            <person name="Griggs A."/>
            <person name="Gujja S."/>
            <person name="Hansen M."/>
            <person name="Howarth C."/>
            <person name="Imamovic A."/>
            <person name="Ireland A."/>
            <person name="Larimer J."/>
            <person name="McCowan C."/>
            <person name="Murphy C."/>
            <person name="Pearson M."/>
            <person name="Poon T.W."/>
            <person name="Priest M."/>
            <person name="Roberts A."/>
            <person name="Saif S."/>
            <person name="Shea T."/>
            <person name="Sisk P."/>
            <person name="Sykes S."/>
            <person name="Wortman J."/>
            <person name="Nusbaum C."/>
            <person name="Birren B."/>
        </authorList>
    </citation>
    <scope>NUCLEOTIDE SEQUENCE [LARGE SCALE GENOMIC DNA]</scope>
    <source>
        <strain evidence="17 18">ACS-093-V-SCH5</strain>
    </source>
</reference>
<dbReference type="InterPro" id="IPR036950">
    <property type="entry name" value="PBP_transglycosylase"/>
</dbReference>
<dbReference type="GO" id="GO:0008658">
    <property type="term" value="F:penicillin binding"/>
    <property type="evidence" value="ECO:0007669"/>
    <property type="project" value="InterPro"/>
</dbReference>
<dbReference type="Proteomes" id="UP000014417">
    <property type="component" value="Unassembled WGS sequence"/>
</dbReference>
<comment type="catalytic activity">
    <reaction evidence="12">
        <text>Preferential cleavage: (Ac)2-L-Lys-D-Ala-|-D-Ala. Also transpeptidation of peptidyl-alanyl moieties that are N-acyl substituents of D-alanine.</text>
        <dbReference type="EC" id="3.4.16.4"/>
    </reaction>
</comment>
<comment type="catalytic activity">
    <reaction evidence="13">
        <text>[GlcNAc-(1-&gt;4)-Mur2Ac(oyl-L-Ala-gamma-D-Glu-L-Lys-D-Ala-D-Ala)](n)-di-trans,octa-cis-undecaprenyl diphosphate + beta-D-GlcNAc-(1-&gt;4)-Mur2Ac(oyl-L-Ala-gamma-D-Glu-L-Lys-D-Ala-D-Ala)-di-trans,octa-cis-undecaprenyl diphosphate = [GlcNAc-(1-&gt;4)-Mur2Ac(oyl-L-Ala-gamma-D-Glu-L-Lys-D-Ala-D-Ala)](n+1)-di-trans,octa-cis-undecaprenyl diphosphate + di-trans,octa-cis-undecaprenyl diphosphate + H(+)</text>
        <dbReference type="Rhea" id="RHEA:23708"/>
        <dbReference type="Rhea" id="RHEA-COMP:9602"/>
        <dbReference type="Rhea" id="RHEA-COMP:9603"/>
        <dbReference type="ChEBI" id="CHEBI:15378"/>
        <dbReference type="ChEBI" id="CHEBI:58405"/>
        <dbReference type="ChEBI" id="CHEBI:60033"/>
        <dbReference type="ChEBI" id="CHEBI:78435"/>
        <dbReference type="EC" id="2.4.99.28"/>
    </reaction>
</comment>
<dbReference type="EMBL" id="AGZR01000001">
    <property type="protein sequence ID" value="EPD34006.1"/>
    <property type="molecule type" value="Genomic_DNA"/>
</dbReference>
<organism evidence="17 18">
    <name type="scientific">Propionimicrobium lymphophilum ACS-093-V-SCH5</name>
    <dbReference type="NCBI Taxonomy" id="883161"/>
    <lineage>
        <taxon>Bacteria</taxon>
        <taxon>Bacillati</taxon>
        <taxon>Actinomycetota</taxon>
        <taxon>Actinomycetes</taxon>
        <taxon>Propionibacteriales</taxon>
        <taxon>Propionibacteriaceae</taxon>
        <taxon>Propionimicrobium</taxon>
    </lineage>
</organism>
<evidence type="ECO:0000256" key="13">
    <source>
        <dbReference type="ARBA" id="ARBA00049902"/>
    </source>
</evidence>
<dbReference type="RefSeq" id="WP_016454902.1">
    <property type="nucleotide sequence ID" value="NZ_KE150269.1"/>
</dbReference>
<evidence type="ECO:0000256" key="10">
    <source>
        <dbReference type="ARBA" id="ARBA00023268"/>
    </source>
</evidence>
<dbReference type="GO" id="GO:0071555">
    <property type="term" value="P:cell wall organization"/>
    <property type="evidence" value="ECO:0007669"/>
    <property type="project" value="UniProtKB-KW"/>
</dbReference>
<dbReference type="GO" id="GO:0006508">
    <property type="term" value="P:proteolysis"/>
    <property type="evidence" value="ECO:0007669"/>
    <property type="project" value="UniProtKB-KW"/>
</dbReference>
<keyword evidence="7" id="KW-0378">Hydrolase</keyword>
<comment type="similarity">
    <text evidence="1">In the C-terminal section; belongs to the transpeptidase family.</text>
</comment>
<dbReference type="Pfam" id="PF00912">
    <property type="entry name" value="Transgly"/>
    <property type="match status" value="1"/>
</dbReference>
<evidence type="ECO:0000256" key="3">
    <source>
        <dbReference type="ARBA" id="ARBA00022645"/>
    </source>
</evidence>
<evidence type="ECO:0000256" key="11">
    <source>
        <dbReference type="ARBA" id="ARBA00023316"/>
    </source>
</evidence>
<evidence type="ECO:0000259" key="16">
    <source>
        <dbReference type="Pfam" id="PF00912"/>
    </source>
</evidence>
<feature type="compositionally biased region" description="Basic and acidic residues" evidence="14">
    <location>
        <begin position="687"/>
        <end position="698"/>
    </location>
</feature>
<evidence type="ECO:0000256" key="1">
    <source>
        <dbReference type="ARBA" id="ARBA00007090"/>
    </source>
</evidence>
<feature type="domain" description="Glycosyl transferase family 51" evidence="16">
    <location>
        <begin position="80"/>
        <end position="253"/>
    </location>
</feature>
<dbReference type="PANTHER" id="PTHR32282:SF34">
    <property type="entry name" value="PENICILLIN-BINDING PROTEIN 1A"/>
    <property type="match status" value="1"/>
</dbReference>
<accession>S2W494</accession>
<comment type="caution">
    <text evidence="17">The sequence shown here is derived from an EMBL/GenBank/DDBJ whole genome shotgun (WGS) entry which is preliminary data.</text>
</comment>